<accession>A0AAV3ZRT5</accession>
<feature type="domain" description="NTF2" evidence="3">
    <location>
        <begin position="8"/>
        <end position="124"/>
    </location>
</feature>
<dbReference type="Pfam" id="PF02136">
    <property type="entry name" value="NTF2"/>
    <property type="match status" value="1"/>
</dbReference>
<dbReference type="PANTHER" id="PTHR12612">
    <property type="entry name" value="NUCLEAR TRANSPORT FACTOR 2"/>
    <property type="match status" value="1"/>
</dbReference>
<evidence type="ECO:0000259" key="3">
    <source>
        <dbReference type="PROSITE" id="PS50177"/>
    </source>
</evidence>
<dbReference type="GO" id="GO:0005635">
    <property type="term" value="C:nuclear envelope"/>
    <property type="evidence" value="ECO:0007669"/>
    <property type="project" value="UniProtKB-ARBA"/>
</dbReference>
<keyword evidence="5" id="KW-1185">Reference proteome</keyword>
<dbReference type="Gene3D" id="3.10.450.50">
    <property type="match status" value="1"/>
</dbReference>
<dbReference type="FunFam" id="3.10.450.50:FF:000005">
    <property type="entry name" value="Nuclear transport factor 2"/>
    <property type="match status" value="1"/>
</dbReference>
<dbReference type="GO" id="GO:0005737">
    <property type="term" value="C:cytoplasm"/>
    <property type="evidence" value="ECO:0007669"/>
    <property type="project" value="UniProtKB-SubCell"/>
</dbReference>
<protein>
    <recommendedName>
        <fullName evidence="2">Nuclear transport factor 2</fullName>
        <shortName evidence="2">NTF-2</shortName>
    </recommendedName>
</protein>
<comment type="function">
    <text evidence="2">Has a role in nuclear-cytoplasmic transport of proteins and mRNAs.</text>
</comment>
<dbReference type="CDD" id="cd00780">
    <property type="entry name" value="NTF2"/>
    <property type="match status" value="1"/>
</dbReference>
<keyword evidence="2" id="KW-0653">Protein transport</keyword>
<proteinExistence type="predicted"/>
<dbReference type="InterPro" id="IPR002075">
    <property type="entry name" value="NTF2_dom"/>
</dbReference>
<dbReference type="EMBL" id="BLXT01002789">
    <property type="protein sequence ID" value="GFN97562.1"/>
    <property type="molecule type" value="Genomic_DNA"/>
</dbReference>
<dbReference type="InterPro" id="IPR032710">
    <property type="entry name" value="NTF2-like_dom_sf"/>
</dbReference>
<reference evidence="4 5" key="1">
    <citation type="journal article" date="2021" name="Elife">
        <title>Chloroplast acquisition without the gene transfer in kleptoplastic sea slugs, Plakobranchus ocellatus.</title>
        <authorList>
            <person name="Maeda T."/>
            <person name="Takahashi S."/>
            <person name="Yoshida T."/>
            <person name="Shimamura S."/>
            <person name="Takaki Y."/>
            <person name="Nagai Y."/>
            <person name="Toyoda A."/>
            <person name="Suzuki Y."/>
            <person name="Arimoto A."/>
            <person name="Ishii H."/>
            <person name="Satoh N."/>
            <person name="Nishiyama T."/>
            <person name="Hasebe M."/>
            <person name="Maruyama T."/>
            <person name="Minagawa J."/>
            <person name="Obokata J."/>
            <person name="Shigenobu S."/>
        </authorList>
    </citation>
    <scope>NUCLEOTIDE SEQUENCE [LARGE SCALE GENOMIC DNA]</scope>
</reference>
<name>A0AAV3ZRT5_9GAST</name>
<keyword evidence="2" id="KW-0813">Transport</keyword>
<dbReference type="GO" id="GO:0051028">
    <property type="term" value="P:mRNA transport"/>
    <property type="evidence" value="ECO:0007669"/>
    <property type="project" value="UniProtKB-UniRule"/>
</dbReference>
<dbReference type="GO" id="GO:0006606">
    <property type="term" value="P:protein import into nucleus"/>
    <property type="evidence" value="ECO:0007669"/>
    <property type="project" value="UniProtKB-ARBA"/>
</dbReference>
<organism evidence="4 5">
    <name type="scientific">Plakobranchus ocellatus</name>
    <dbReference type="NCBI Taxonomy" id="259542"/>
    <lineage>
        <taxon>Eukaryota</taxon>
        <taxon>Metazoa</taxon>
        <taxon>Spiralia</taxon>
        <taxon>Lophotrochozoa</taxon>
        <taxon>Mollusca</taxon>
        <taxon>Gastropoda</taxon>
        <taxon>Heterobranchia</taxon>
        <taxon>Euthyneura</taxon>
        <taxon>Panpulmonata</taxon>
        <taxon>Sacoglossa</taxon>
        <taxon>Placobranchoidea</taxon>
        <taxon>Plakobranchidae</taxon>
        <taxon>Plakobranchus</taxon>
    </lineage>
</organism>
<evidence type="ECO:0000313" key="5">
    <source>
        <dbReference type="Proteomes" id="UP000735302"/>
    </source>
</evidence>
<gene>
    <name evidence="4" type="ORF">PoB_002406800</name>
</gene>
<keyword evidence="1 2" id="KW-0963">Cytoplasm</keyword>
<dbReference type="InterPro" id="IPR045875">
    <property type="entry name" value="NTF2"/>
</dbReference>
<evidence type="ECO:0000256" key="2">
    <source>
        <dbReference type="RuleBase" id="RU369002"/>
    </source>
</evidence>
<evidence type="ECO:0000313" key="4">
    <source>
        <dbReference type="EMBL" id="GFN97562.1"/>
    </source>
</evidence>
<dbReference type="PROSITE" id="PS50177">
    <property type="entry name" value="NTF2_DOMAIN"/>
    <property type="match status" value="1"/>
</dbReference>
<comment type="caution">
    <text evidence="4">The sequence shown here is derived from an EMBL/GenBank/DDBJ whole genome shotgun (WGS) entry which is preliminary data.</text>
</comment>
<keyword evidence="2" id="KW-0539">Nucleus</keyword>
<dbReference type="InterPro" id="IPR018222">
    <property type="entry name" value="Nuclear_transport_factor_2_euk"/>
</dbReference>
<dbReference type="AlphaFoldDB" id="A0AAV3ZRT5"/>
<sequence length="129" mass="14657">MNPSFNDIGRSFASHYYNLFDTKEQRPQIAALYHPTDSLLTFEGQQIQGQQAIVEKMKGIPLEDMQRTVTTLDCQPTADGGVLISVLGQLKNSSENDKVMGFSQTFLIKPFNNSFFIFHDIFRLVLHNI</sequence>
<evidence type="ECO:0000256" key="1">
    <source>
        <dbReference type="ARBA" id="ARBA00022490"/>
    </source>
</evidence>
<dbReference type="SUPFAM" id="SSF54427">
    <property type="entry name" value="NTF2-like"/>
    <property type="match status" value="1"/>
</dbReference>
<comment type="subcellular location">
    <subcellularLocation>
        <location evidence="2">Cytoplasm</location>
    </subcellularLocation>
    <subcellularLocation>
        <location evidence="2">Nucleus</location>
    </subcellularLocation>
</comment>
<dbReference type="Proteomes" id="UP000735302">
    <property type="component" value="Unassembled WGS sequence"/>
</dbReference>